<dbReference type="SMART" id="SM00387">
    <property type="entry name" value="HATPase_c"/>
    <property type="match status" value="1"/>
</dbReference>
<keyword evidence="6 12" id="KW-0418">Kinase</keyword>
<evidence type="ECO:0000256" key="4">
    <source>
        <dbReference type="ARBA" id="ARBA00022679"/>
    </source>
</evidence>
<evidence type="ECO:0000256" key="6">
    <source>
        <dbReference type="ARBA" id="ARBA00022777"/>
    </source>
</evidence>
<name>A0A8J8MIV9_9FIRM</name>
<keyword evidence="7 10" id="KW-1133">Transmembrane helix</keyword>
<feature type="domain" description="HAMP" evidence="11">
    <location>
        <begin position="315"/>
        <end position="367"/>
    </location>
</feature>
<evidence type="ECO:0000313" key="12">
    <source>
        <dbReference type="EMBL" id="QUI22485.1"/>
    </source>
</evidence>
<dbReference type="InterPro" id="IPR051552">
    <property type="entry name" value="HptR"/>
</dbReference>
<evidence type="ECO:0000256" key="9">
    <source>
        <dbReference type="SAM" id="Coils"/>
    </source>
</evidence>
<evidence type="ECO:0000256" key="3">
    <source>
        <dbReference type="ARBA" id="ARBA00022553"/>
    </source>
</evidence>
<dbReference type="SUPFAM" id="SSF55874">
    <property type="entry name" value="ATPase domain of HSP90 chaperone/DNA topoisomerase II/histidine kinase"/>
    <property type="match status" value="1"/>
</dbReference>
<dbReference type="CDD" id="cd18773">
    <property type="entry name" value="PDC1_HK_sensor"/>
    <property type="match status" value="1"/>
</dbReference>
<dbReference type="AlphaFoldDB" id="A0A8J8MIV9"/>
<dbReference type="Pfam" id="PF06580">
    <property type="entry name" value="His_kinase"/>
    <property type="match status" value="1"/>
</dbReference>
<accession>A0A8J8MIV9</accession>
<dbReference type="Pfam" id="PF02518">
    <property type="entry name" value="HATPase_c"/>
    <property type="match status" value="1"/>
</dbReference>
<keyword evidence="5 10" id="KW-0812">Transmembrane</keyword>
<evidence type="ECO:0000259" key="11">
    <source>
        <dbReference type="PROSITE" id="PS50885"/>
    </source>
</evidence>
<dbReference type="Gene3D" id="3.30.565.10">
    <property type="entry name" value="Histidine kinase-like ATPase, C-terminal domain"/>
    <property type="match status" value="1"/>
</dbReference>
<dbReference type="InterPro" id="IPR033479">
    <property type="entry name" value="dCache_1"/>
</dbReference>
<dbReference type="CDD" id="cd06225">
    <property type="entry name" value="HAMP"/>
    <property type="match status" value="1"/>
</dbReference>
<dbReference type="PROSITE" id="PS50885">
    <property type="entry name" value="HAMP"/>
    <property type="match status" value="1"/>
</dbReference>
<reference evidence="12" key="1">
    <citation type="submission" date="2020-07" db="EMBL/GenBank/DDBJ databases">
        <title>Vallitalea pronyensis genome.</title>
        <authorList>
            <person name="Postec A."/>
        </authorList>
    </citation>
    <scope>NUCLEOTIDE SEQUENCE</scope>
    <source>
        <strain evidence="12">FatNI3</strain>
    </source>
</reference>
<dbReference type="GO" id="GO:0005886">
    <property type="term" value="C:plasma membrane"/>
    <property type="evidence" value="ECO:0007669"/>
    <property type="project" value="UniProtKB-SubCell"/>
</dbReference>
<sequence>MIKMKRPHFFKKIQVQVSMNALAAGLLAVLLVGFILYYSMSHIVLQQSIKSTEMAIGKSGDYIDLYIERLKAITKMIAEDSRTIFYLEGKRDTALCSQNDMMDMIRTTINTDPYIKSIIIVGKNGEVISNEEALSMTMSSDMMNEEWYVEAIHSGSMPHLTSARMQKFSMDKEEWVISMSREITNNEGENIGVMVLDVHYKVIEDYLDSLDLGSKGCAFILNDSGQVVYHKNPAYFSDPVLKEELNAIRDMAMGYDAKIERLIEPYPLKHANWTLIGISSLDELAGVKRQLIETVIIVGIIIAVVVIASGTYFAGKITNPIKQLEQAMMDIEDGLKEVHIRKDGTYEVNALALQFNRMIVRIRELMQDVTVKEKNIREYELKVLHSQINPHFLYNTLDTIVWMAEFDDSQKVIAITKALASFFRLSLSGGSDRTTVKHEFEHVRMYLFIQKERYGDQLTYDLNYDVDIEDCLIPKIILQPIVENAIYHGIRGMDKPGYIEVTAEKVPEGIVFTVMDNGVGFDRQGEEQEDSRGEEKVKLGGVGIQNVDKRIKLYYGKGYGVEVQSEPGVGTTVRLVVGRMIRG</sequence>
<dbReference type="KEGG" id="vpy:HZI73_09300"/>
<dbReference type="Gene3D" id="6.10.340.10">
    <property type="match status" value="1"/>
</dbReference>
<evidence type="ECO:0000313" key="13">
    <source>
        <dbReference type="Proteomes" id="UP000683246"/>
    </source>
</evidence>
<dbReference type="SMART" id="SM00304">
    <property type="entry name" value="HAMP"/>
    <property type="match status" value="1"/>
</dbReference>
<keyword evidence="9" id="KW-0175">Coiled coil</keyword>
<dbReference type="RefSeq" id="WP_212697973.1">
    <property type="nucleotide sequence ID" value="NZ_CP058649.1"/>
</dbReference>
<protein>
    <submittedName>
        <fullName evidence="12">Sensor histidine kinase</fullName>
    </submittedName>
</protein>
<evidence type="ECO:0000256" key="8">
    <source>
        <dbReference type="ARBA" id="ARBA00023136"/>
    </source>
</evidence>
<organism evidence="12 13">
    <name type="scientific">Vallitalea pronyensis</name>
    <dbReference type="NCBI Taxonomy" id="1348613"/>
    <lineage>
        <taxon>Bacteria</taxon>
        <taxon>Bacillati</taxon>
        <taxon>Bacillota</taxon>
        <taxon>Clostridia</taxon>
        <taxon>Lachnospirales</taxon>
        <taxon>Vallitaleaceae</taxon>
        <taxon>Vallitalea</taxon>
    </lineage>
</organism>
<comment type="subcellular location">
    <subcellularLocation>
        <location evidence="1">Cell membrane</location>
        <topology evidence="1">Multi-pass membrane protein</topology>
    </subcellularLocation>
</comment>
<keyword evidence="4" id="KW-0808">Transferase</keyword>
<evidence type="ECO:0000256" key="1">
    <source>
        <dbReference type="ARBA" id="ARBA00004651"/>
    </source>
</evidence>
<dbReference type="SUPFAM" id="SSF158472">
    <property type="entry name" value="HAMP domain-like"/>
    <property type="match status" value="1"/>
</dbReference>
<keyword evidence="13" id="KW-1185">Reference proteome</keyword>
<evidence type="ECO:0000256" key="2">
    <source>
        <dbReference type="ARBA" id="ARBA00022475"/>
    </source>
</evidence>
<keyword evidence="2" id="KW-1003">Cell membrane</keyword>
<dbReference type="GO" id="GO:0000155">
    <property type="term" value="F:phosphorelay sensor kinase activity"/>
    <property type="evidence" value="ECO:0007669"/>
    <property type="project" value="InterPro"/>
</dbReference>
<dbReference type="Pfam" id="PF00672">
    <property type="entry name" value="HAMP"/>
    <property type="match status" value="1"/>
</dbReference>
<dbReference type="EMBL" id="CP058649">
    <property type="protein sequence ID" value="QUI22485.1"/>
    <property type="molecule type" value="Genomic_DNA"/>
</dbReference>
<dbReference type="Pfam" id="PF02743">
    <property type="entry name" value="dCache_1"/>
    <property type="match status" value="1"/>
</dbReference>
<dbReference type="InterPro" id="IPR010559">
    <property type="entry name" value="Sig_transdc_His_kin_internal"/>
</dbReference>
<gene>
    <name evidence="12" type="ORF">HZI73_09300</name>
</gene>
<dbReference type="InterPro" id="IPR003660">
    <property type="entry name" value="HAMP_dom"/>
</dbReference>
<dbReference type="InterPro" id="IPR036890">
    <property type="entry name" value="HATPase_C_sf"/>
</dbReference>
<evidence type="ECO:0000256" key="10">
    <source>
        <dbReference type="SAM" id="Phobius"/>
    </source>
</evidence>
<feature type="coiled-coil region" evidence="9">
    <location>
        <begin position="321"/>
        <end position="382"/>
    </location>
</feature>
<keyword evidence="3" id="KW-0597">Phosphoprotein</keyword>
<feature type="transmembrane region" description="Helical" evidence="10">
    <location>
        <begin position="295"/>
        <end position="314"/>
    </location>
</feature>
<dbReference type="Proteomes" id="UP000683246">
    <property type="component" value="Chromosome"/>
</dbReference>
<keyword evidence="8 10" id="KW-0472">Membrane</keyword>
<dbReference type="InterPro" id="IPR003594">
    <property type="entry name" value="HATPase_dom"/>
</dbReference>
<dbReference type="Gene3D" id="3.30.450.20">
    <property type="entry name" value="PAS domain"/>
    <property type="match status" value="2"/>
</dbReference>
<dbReference type="PANTHER" id="PTHR42713">
    <property type="entry name" value="HISTIDINE KINASE-RELATED"/>
    <property type="match status" value="1"/>
</dbReference>
<dbReference type="PANTHER" id="PTHR42713:SF2">
    <property type="entry name" value="TWO-COMPONENT SENSOR KINASE YESM"/>
    <property type="match status" value="1"/>
</dbReference>
<evidence type="ECO:0000256" key="7">
    <source>
        <dbReference type="ARBA" id="ARBA00022989"/>
    </source>
</evidence>
<evidence type="ECO:0000256" key="5">
    <source>
        <dbReference type="ARBA" id="ARBA00022692"/>
    </source>
</evidence>
<proteinExistence type="predicted"/>